<proteinExistence type="predicted"/>
<dbReference type="EMBL" id="JAODUP010000189">
    <property type="protein sequence ID" value="KAK2157547.1"/>
    <property type="molecule type" value="Genomic_DNA"/>
</dbReference>
<name>A0AAD9JRC9_9ANNE</name>
<dbReference type="Proteomes" id="UP001208570">
    <property type="component" value="Unassembled WGS sequence"/>
</dbReference>
<dbReference type="AlphaFoldDB" id="A0AAD9JRC9"/>
<accession>A0AAD9JRC9</accession>
<comment type="caution">
    <text evidence="1">The sequence shown here is derived from an EMBL/GenBank/DDBJ whole genome shotgun (WGS) entry which is preliminary data.</text>
</comment>
<evidence type="ECO:0000313" key="1">
    <source>
        <dbReference type="EMBL" id="KAK2157547.1"/>
    </source>
</evidence>
<evidence type="ECO:0000313" key="2">
    <source>
        <dbReference type="Proteomes" id="UP001208570"/>
    </source>
</evidence>
<sequence length="101" mass="11255">MPFSALYADSPQFHVTECANSTSKPNTECTEGLSCCSVMPSHYRRFKHSELARHRSGMTSSIAKKFSNQTVGCNLLAKHMGQIRTSTVISDMPEKYPLVVR</sequence>
<gene>
    <name evidence="1" type="ORF">LSH36_189g05009</name>
</gene>
<protein>
    <submittedName>
        <fullName evidence="1">Uncharacterized protein</fullName>
    </submittedName>
</protein>
<keyword evidence="2" id="KW-1185">Reference proteome</keyword>
<organism evidence="1 2">
    <name type="scientific">Paralvinella palmiformis</name>
    <dbReference type="NCBI Taxonomy" id="53620"/>
    <lineage>
        <taxon>Eukaryota</taxon>
        <taxon>Metazoa</taxon>
        <taxon>Spiralia</taxon>
        <taxon>Lophotrochozoa</taxon>
        <taxon>Annelida</taxon>
        <taxon>Polychaeta</taxon>
        <taxon>Sedentaria</taxon>
        <taxon>Canalipalpata</taxon>
        <taxon>Terebellida</taxon>
        <taxon>Terebelliformia</taxon>
        <taxon>Alvinellidae</taxon>
        <taxon>Paralvinella</taxon>
    </lineage>
</organism>
<reference evidence="1" key="1">
    <citation type="journal article" date="2023" name="Mol. Biol. Evol.">
        <title>Third-Generation Sequencing Reveals the Adaptive Role of the Epigenome in Three Deep-Sea Polychaetes.</title>
        <authorList>
            <person name="Perez M."/>
            <person name="Aroh O."/>
            <person name="Sun Y."/>
            <person name="Lan Y."/>
            <person name="Juniper S.K."/>
            <person name="Young C.R."/>
            <person name="Angers B."/>
            <person name="Qian P.Y."/>
        </authorList>
    </citation>
    <scope>NUCLEOTIDE SEQUENCE</scope>
    <source>
        <strain evidence="1">P08H-3</strain>
    </source>
</reference>